<dbReference type="Proteomes" id="UP000034259">
    <property type="component" value="Unassembled WGS sequence"/>
</dbReference>
<dbReference type="EMBL" id="JJOU01000219">
    <property type="protein sequence ID" value="KKG08140.1"/>
    <property type="molecule type" value="Genomic_DNA"/>
</dbReference>
<evidence type="ECO:0000313" key="15">
    <source>
        <dbReference type="Proteomes" id="UP000034074"/>
    </source>
</evidence>
<gene>
    <name evidence="2" type="ORF">DU34_19205</name>
    <name evidence="4" type="ORF">DU35_14270</name>
    <name evidence="6" type="ORF">DU36_14010</name>
    <name evidence="8" type="ORF">DU38_14235</name>
    <name evidence="5" type="ORF">DU39_14725</name>
    <name evidence="1" type="ORF">DU40_12540</name>
    <name evidence="7" type="ORF">DU41_08830</name>
    <name evidence="9" type="ORF">DU46_18730</name>
    <name evidence="3" type="ORF">DU49_13660</name>
    <name evidence="10" type="ORF">DU59_17485</name>
    <name evidence="11" type="ORF">DU60_04440</name>
    <name evidence="12" type="ORF">DU72_03970</name>
</gene>
<dbReference type="Proteomes" id="UP000034151">
    <property type="component" value="Unassembled WGS sequence"/>
</dbReference>
<evidence type="ECO:0000313" key="2">
    <source>
        <dbReference type="EMBL" id="KKG08140.1"/>
    </source>
</evidence>
<organism evidence="10 20">
    <name type="scientific">Methanosarcina mazei</name>
    <name type="common">Methanosarcina frisia</name>
    <dbReference type="NCBI Taxonomy" id="2209"/>
    <lineage>
        <taxon>Archaea</taxon>
        <taxon>Methanobacteriati</taxon>
        <taxon>Methanobacteriota</taxon>
        <taxon>Stenosarchaea group</taxon>
        <taxon>Methanomicrobia</taxon>
        <taxon>Methanosarcinales</taxon>
        <taxon>Methanosarcinaceae</taxon>
        <taxon>Methanosarcina</taxon>
    </lineage>
</organism>
<dbReference type="EMBL" id="JJPG01000106">
    <property type="protein sequence ID" value="KKG50461.1"/>
    <property type="molecule type" value="Genomic_DNA"/>
</dbReference>
<evidence type="ECO:0000313" key="11">
    <source>
        <dbReference type="EMBL" id="KKH32308.1"/>
    </source>
</evidence>
<dbReference type="EMBL" id="JJPS01000044">
    <property type="protein sequence ID" value="KKG92865.1"/>
    <property type="molecule type" value="Genomic_DNA"/>
</dbReference>
<evidence type="ECO:0000313" key="6">
    <source>
        <dbReference type="EMBL" id="KKG47688.1"/>
    </source>
</evidence>
<dbReference type="Proteomes" id="UP000034577">
    <property type="component" value="Unassembled WGS sequence"/>
</dbReference>
<dbReference type="Proteomes" id="UP000034409">
    <property type="component" value="Unassembled WGS sequence"/>
</dbReference>
<evidence type="ECO:0000313" key="10">
    <source>
        <dbReference type="EMBL" id="KKG92865.1"/>
    </source>
</evidence>
<evidence type="ECO:0000313" key="22">
    <source>
        <dbReference type="Proteomes" id="UP000034597"/>
    </source>
</evidence>
<dbReference type="EMBL" id="JJPF01000020">
    <property type="protein sequence ID" value="KKG46040.1"/>
    <property type="molecule type" value="Genomic_DNA"/>
</dbReference>
<evidence type="ECO:0000313" key="18">
    <source>
        <dbReference type="Proteomes" id="UP000034243"/>
    </source>
</evidence>
<dbReference type="EMBL" id="JJOT01000050">
    <property type="protein sequence ID" value="KKG03222.1"/>
    <property type="molecule type" value="Genomic_DNA"/>
</dbReference>
<dbReference type="Proteomes" id="UP000034243">
    <property type="component" value="Unassembled WGS sequence"/>
</dbReference>
<dbReference type="Proteomes" id="UP000034921">
    <property type="component" value="Unassembled WGS sequence"/>
</dbReference>
<dbReference type="AlphaFoldDB" id="A0A0F8LHZ3"/>
<comment type="caution">
    <text evidence="10">The sequence shown here is derived from an EMBL/GenBank/DDBJ whole genome shotgun (WGS) entry which is preliminary data.</text>
</comment>
<dbReference type="Proteomes" id="UP000034047">
    <property type="component" value="Unassembled WGS sequence"/>
</dbReference>
<evidence type="ECO:0000313" key="14">
    <source>
        <dbReference type="Proteomes" id="UP000034047"/>
    </source>
</evidence>
<dbReference type="Proteomes" id="UP000034195">
    <property type="component" value="Unassembled WGS sequence"/>
</dbReference>
<evidence type="ECO:0000313" key="19">
    <source>
        <dbReference type="Proteomes" id="UP000034259"/>
    </source>
</evidence>
<evidence type="ECO:0000313" key="9">
    <source>
        <dbReference type="EMBL" id="KKG71098.1"/>
    </source>
</evidence>
<dbReference type="EMBL" id="JJQK01000036">
    <property type="protein sequence ID" value="KKH55371.1"/>
    <property type="molecule type" value="Genomic_DNA"/>
</dbReference>
<dbReference type="EMBL" id="JJPN01000106">
    <property type="protein sequence ID" value="KKG71098.1"/>
    <property type="molecule type" value="Genomic_DNA"/>
</dbReference>
<evidence type="ECO:0000313" key="1">
    <source>
        <dbReference type="EMBL" id="KKG03222.1"/>
    </source>
</evidence>
<dbReference type="EMBL" id="JJPD01000155">
    <property type="protein sequence ID" value="KKG38376.1"/>
    <property type="molecule type" value="Genomic_DNA"/>
</dbReference>
<dbReference type="Proteomes" id="UP000034597">
    <property type="component" value="Unassembled WGS sequence"/>
</dbReference>
<evidence type="ECO:0000313" key="4">
    <source>
        <dbReference type="EMBL" id="KKG38376.1"/>
    </source>
</evidence>
<evidence type="ECO:0000313" key="7">
    <source>
        <dbReference type="EMBL" id="KKG48595.1"/>
    </source>
</evidence>
<evidence type="ECO:0000313" key="13">
    <source>
        <dbReference type="Proteomes" id="UP000033878"/>
    </source>
</evidence>
<evidence type="ECO:0000313" key="20">
    <source>
        <dbReference type="Proteomes" id="UP000034409"/>
    </source>
</evidence>
<dbReference type="EMBL" id="JJPH01000137">
    <property type="protein sequence ID" value="KKG47688.1"/>
    <property type="molecule type" value="Genomic_DNA"/>
</dbReference>
<reference evidence="13 14" key="1">
    <citation type="journal article" date="2015" name="ISME J.">
        <title>Genomic and phenotypic differentiation among Methanosarcina mazei populations from Columbia River sediment.</title>
        <authorList>
            <person name="Youngblut N.D."/>
            <person name="Wirth J.S."/>
            <person name="Henriksen J.R."/>
            <person name="Smith M."/>
            <person name="Simon H."/>
            <person name="Metcalf W.W."/>
            <person name="Whitaker R.J."/>
        </authorList>
    </citation>
    <scope>NUCLEOTIDE SEQUENCE [LARGE SCALE GENOMIC DNA]</scope>
    <source>
        <strain evidence="11 24">1.F.M.0.5</strain>
        <strain evidence="12 19">1.H.A.2.1</strain>
        <strain evidence="1 22">2.F.T.0.2</strain>
        <strain evidence="2 14">2.F.T.2.6</strain>
        <strain evidence="3 13">3.F.A.1A.3</strain>
        <strain evidence="4 21">3.F.A.2.12</strain>
        <strain evidence="7 23">3.F.A.2.3</strain>
        <strain evidence="5 16">3.F.A.2.5</strain>
        <strain evidence="8 17">3.F.A.2.6</strain>
        <strain evidence="6 18">3.F.A.2.7</strain>
        <strain evidence="9 15">3.H.A.1A.2</strain>
        <strain evidence="10 20">3.H.A.2.8</strain>
    </source>
</reference>
<evidence type="ECO:0000313" key="21">
    <source>
        <dbReference type="Proteomes" id="UP000034577"/>
    </source>
</evidence>
<proteinExistence type="predicted"/>
<protein>
    <submittedName>
        <fullName evidence="10">Uncharacterized protein</fullName>
    </submittedName>
</protein>
<dbReference type="Proteomes" id="UP000033878">
    <property type="component" value="Unassembled WGS sequence"/>
</dbReference>
<dbReference type="EMBL" id="JJPB01000134">
    <property type="protein sequence ID" value="KKG28220.1"/>
    <property type="molecule type" value="Genomic_DNA"/>
</dbReference>
<evidence type="ECO:0000313" key="16">
    <source>
        <dbReference type="Proteomes" id="UP000034151"/>
    </source>
</evidence>
<evidence type="ECO:0000313" key="17">
    <source>
        <dbReference type="Proteomes" id="UP000034195"/>
    </source>
</evidence>
<evidence type="ECO:0000313" key="5">
    <source>
        <dbReference type="EMBL" id="KKG46040.1"/>
    </source>
</evidence>
<evidence type="ECO:0000313" key="24">
    <source>
        <dbReference type="Proteomes" id="UP000034921"/>
    </source>
</evidence>
<evidence type="ECO:0000313" key="23">
    <source>
        <dbReference type="Proteomes" id="UP000034667"/>
    </source>
</evidence>
<dbReference type="Proteomes" id="UP000034074">
    <property type="component" value="Unassembled WGS sequence"/>
</dbReference>
<dbReference type="EMBL" id="JJQE01000018">
    <property type="protein sequence ID" value="KKH32308.1"/>
    <property type="molecule type" value="Genomic_DNA"/>
</dbReference>
<dbReference type="Proteomes" id="UP000034667">
    <property type="component" value="Unassembled WGS sequence"/>
</dbReference>
<sequence>MSYDFPCGLFLEFGVAALPAGEAVFVVGKEYTGSASGTELFESGYGVALDFVIIFYCHVYTPR</sequence>
<dbReference type="EMBL" id="JJPE01000005">
    <property type="protein sequence ID" value="KKG48595.1"/>
    <property type="molecule type" value="Genomic_DNA"/>
</dbReference>
<evidence type="ECO:0000313" key="8">
    <source>
        <dbReference type="EMBL" id="KKG50461.1"/>
    </source>
</evidence>
<evidence type="ECO:0000313" key="3">
    <source>
        <dbReference type="EMBL" id="KKG28220.1"/>
    </source>
</evidence>
<evidence type="ECO:0000313" key="12">
    <source>
        <dbReference type="EMBL" id="KKH55371.1"/>
    </source>
</evidence>
<name>A0A0F8LHZ3_METMZ</name>
<accession>A0A0F8LHZ3</accession>